<organism evidence="2 3">
    <name type="scientific">Tenebrio molitor</name>
    <name type="common">Yellow mealworm beetle</name>
    <dbReference type="NCBI Taxonomy" id="7067"/>
    <lineage>
        <taxon>Eukaryota</taxon>
        <taxon>Metazoa</taxon>
        <taxon>Ecdysozoa</taxon>
        <taxon>Arthropoda</taxon>
        <taxon>Hexapoda</taxon>
        <taxon>Insecta</taxon>
        <taxon>Pterygota</taxon>
        <taxon>Neoptera</taxon>
        <taxon>Endopterygota</taxon>
        <taxon>Coleoptera</taxon>
        <taxon>Polyphaga</taxon>
        <taxon>Cucujiformia</taxon>
        <taxon>Tenebrionidae</taxon>
        <taxon>Tenebrio</taxon>
    </lineage>
</organism>
<reference evidence="2" key="1">
    <citation type="journal article" date="2020" name="J Insects Food Feed">
        <title>The yellow mealworm (Tenebrio molitor) genome: a resource for the emerging insects as food and feed industry.</title>
        <authorList>
            <person name="Eriksson T."/>
            <person name="Andere A."/>
            <person name="Kelstrup H."/>
            <person name="Emery V."/>
            <person name="Picard C."/>
        </authorList>
    </citation>
    <scope>NUCLEOTIDE SEQUENCE</scope>
    <source>
        <strain evidence="2">Stoneville</strain>
        <tissue evidence="2">Whole head</tissue>
    </source>
</reference>
<dbReference type="EMBL" id="JABDTM020017234">
    <property type="protein sequence ID" value="KAH0818574.1"/>
    <property type="molecule type" value="Genomic_DNA"/>
</dbReference>
<evidence type="ECO:0000313" key="2">
    <source>
        <dbReference type="EMBL" id="KAH0818574.1"/>
    </source>
</evidence>
<feature type="compositionally biased region" description="Acidic residues" evidence="1">
    <location>
        <begin position="67"/>
        <end position="79"/>
    </location>
</feature>
<comment type="caution">
    <text evidence="2">The sequence shown here is derived from an EMBL/GenBank/DDBJ whole genome shotgun (WGS) entry which is preliminary data.</text>
</comment>
<reference evidence="2" key="2">
    <citation type="submission" date="2021-08" db="EMBL/GenBank/DDBJ databases">
        <authorList>
            <person name="Eriksson T."/>
        </authorList>
    </citation>
    <scope>NUCLEOTIDE SEQUENCE</scope>
    <source>
        <strain evidence="2">Stoneville</strain>
        <tissue evidence="2">Whole head</tissue>
    </source>
</reference>
<proteinExistence type="predicted"/>
<evidence type="ECO:0000256" key="1">
    <source>
        <dbReference type="SAM" id="MobiDB-lite"/>
    </source>
</evidence>
<feature type="compositionally biased region" description="Acidic residues" evidence="1">
    <location>
        <begin position="1"/>
        <end position="10"/>
    </location>
</feature>
<dbReference type="AlphaFoldDB" id="A0A8J6LDK3"/>
<keyword evidence="3" id="KW-1185">Reference proteome</keyword>
<accession>A0A8J6LDK3</accession>
<feature type="region of interest" description="Disordered" evidence="1">
    <location>
        <begin position="1"/>
        <end position="85"/>
    </location>
</feature>
<sequence>MALDNETDSESDPKPLGSDTRDVENLDNQYEDCSSDDSVADKNYLPFSNSSYTDADNDNNSTCDSVSESEDQSVVDDGDPTTSRNADQNITIFQNQNAWHAITQSQSSFVMCPDAPTLNFDVSDMKDPLDFQLYRLFLTNNLLDLIVEETNRYARQCLELLHVRDVPLPTPTPLQCPRCFQFGNGQAECTNKPICPKCPEKHPLNKCSAKESSSLHCKGTHPARSRSCPILKQIEITDQTPVPLVKIANPPSELAEPADIETDPAVCEPPVGIIRGLIAFVTKTLFDLFPMQRAKIQVILEQTSKAVFKVVTKMSHSGHNIHFTYDPNFYIENTPTSRHFCSIR</sequence>
<name>A0A8J6LDK3_TENMO</name>
<gene>
    <name evidence="2" type="ORF">GEV33_004217</name>
</gene>
<feature type="compositionally biased region" description="Polar residues" evidence="1">
    <location>
        <begin position="46"/>
        <end position="63"/>
    </location>
</feature>
<dbReference type="Proteomes" id="UP000719412">
    <property type="component" value="Unassembled WGS sequence"/>
</dbReference>
<protein>
    <submittedName>
        <fullName evidence="2">Uncharacterized protein</fullName>
    </submittedName>
</protein>
<evidence type="ECO:0000313" key="3">
    <source>
        <dbReference type="Proteomes" id="UP000719412"/>
    </source>
</evidence>